<dbReference type="Proteomes" id="UP000663828">
    <property type="component" value="Unassembled WGS sequence"/>
</dbReference>
<dbReference type="AlphaFoldDB" id="A0A816DXJ8"/>
<sequence length="88" mass="10157">MSLCRRPIRRIALAAKTGSFINKTIRASFSQQNIYTQLEPTYFSSEKFMTNNSSPASQKKPCVLENSMRYSEEQVRQALPRMILTNHI</sequence>
<evidence type="ECO:0000313" key="1">
    <source>
        <dbReference type="EMBL" id="CAF1639502.1"/>
    </source>
</evidence>
<proteinExistence type="predicted"/>
<reference evidence="1" key="1">
    <citation type="submission" date="2021-02" db="EMBL/GenBank/DDBJ databases">
        <authorList>
            <person name="Nowell W R."/>
        </authorList>
    </citation>
    <scope>NUCLEOTIDE SEQUENCE</scope>
</reference>
<dbReference type="EMBL" id="CAJNOR010008957">
    <property type="protein sequence ID" value="CAF1639502.1"/>
    <property type="molecule type" value="Genomic_DNA"/>
</dbReference>
<accession>A0A816DXJ8</accession>
<name>A0A816DXJ8_ADIRI</name>
<protein>
    <submittedName>
        <fullName evidence="1">Uncharacterized protein</fullName>
    </submittedName>
</protein>
<keyword evidence="2" id="KW-1185">Reference proteome</keyword>
<evidence type="ECO:0000313" key="2">
    <source>
        <dbReference type="Proteomes" id="UP000663828"/>
    </source>
</evidence>
<comment type="caution">
    <text evidence="1">The sequence shown here is derived from an EMBL/GenBank/DDBJ whole genome shotgun (WGS) entry which is preliminary data.</text>
</comment>
<gene>
    <name evidence="1" type="ORF">XAT740_LOCUS53064</name>
</gene>
<organism evidence="1 2">
    <name type="scientific">Adineta ricciae</name>
    <name type="common">Rotifer</name>
    <dbReference type="NCBI Taxonomy" id="249248"/>
    <lineage>
        <taxon>Eukaryota</taxon>
        <taxon>Metazoa</taxon>
        <taxon>Spiralia</taxon>
        <taxon>Gnathifera</taxon>
        <taxon>Rotifera</taxon>
        <taxon>Eurotatoria</taxon>
        <taxon>Bdelloidea</taxon>
        <taxon>Adinetida</taxon>
        <taxon>Adinetidae</taxon>
        <taxon>Adineta</taxon>
    </lineage>
</organism>